<dbReference type="InterPro" id="IPR038765">
    <property type="entry name" value="Papain-like_cys_pep_sf"/>
</dbReference>
<feature type="domain" description="Transglutaminase-like" evidence="1">
    <location>
        <begin position="197"/>
        <end position="290"/>
    </location>
</feature>
<dbReference type="Gene3D" id="3.10.620.30">
    <property type="match status" value="1"/>
</dbReference>
<dbReference type="GeneID" id="2740488"/>
<dbReference type="PATRIC" id="fig|243275.7.peg.1732"/>
<dbReference type="STRING" id="243275.TDE_1826"/>
<name>Q73LN6_TREDE</name>
<evidence type="ECO:0000313" key="3">
    <source>
        <dbReference type="Proteomes" id="UP000008212"/>
    </source>
</evidence>
<evidence type="ECO:0000313" key="2">
    <source>
        <dbReference type="EMBL" id="AAS12341.1"/>
    </source>
</evidence>
<sequence length="406" mass="45317">MKLKYQIILLYCLITLLLFQMVSCKRQQGKQVIKYETKDSFKKVAVELKPVTSNVYEELKRIHTVYPKRAMKGNGLVGVLGGVNLIAHQKGSYDVLLPIPQLVDKQVPIFYSLSVKPESALSSSRLQVREDGNAFLSLVFNADQNTELTIDWSAVVLITPMAIKENDIDPELFTVASPCVQSDSKQITDLATELCTTNEDDELKQYCLNIRNFIANMENVAPPMSLDALGILKSGMNYICTSNANLAAAFMRAQKIPCRMIATIPTNSYRLEMHRIVEYYDGGVWTAFDPSSWSESPLTNTWQNIIMAKSSISDEIASMEPRLCSMLGVPFGQEVEIMKPGLTLHGQDFFWTVAFPLAEFDVTDTIAKLTVACWQEFLQTGIISSKQIDAALATDLDSYSEKISGK</sequence>
<evidence type="ECO:0000259" key="1">
    <source>
        <dbReference type="Pfam" id="PF01841"/>
    </source>
</evidence>
<reference evidence="2 3" key="1">
    <citation type="journal article" date="2004" name="Proc. Natl. Acad. Sci. U.S.A.">
        <title>Comparison of the genome of the oral pathogen Treponema denticola with other spirochete genomes.</title>
        <authorList>
            <person name="Seshadri R."/>
            <person name="Myers G.S."/>
            <person name="Tettelin H."/>
            <person name="Eisen J.A."/>
            <person name="Heidelberg J.F."/>
            <person name="Dodson R.J."/>
            <person name="Davidsen T.M."/>
            <person name="DeBoy R.T."/>
            <person name="Fouts D.E."/>
            <person name="Haft D.H."/>
            <person name="Selengut J."/>
            <person name="Ren Q."/>
            <person name="Brinkac L.M."/>
            <person name="Madupu R."/>
            <person name="Kolonay J."/>
            <person name="Durkin S.A."/>
            <person name="Daugherty S.C."/>
            <person name="Shetty J."/>
            <person name="Shvartsbeyn A."/>
            <person name="Gebregeorgis E."/>
            <person name="Geer K."/>
            <person name="Tsegaye G."/>
            <person name="Malek J."/>
            <person name="Ayodeji B."/>
            <person name="Shatsman S."/>
            <person name="McLeod M.P."/>
            <person name="Smajs D."/>
            <person name="Howell J.K."/>
            <person name="Pal S."/>
            <person name="Amin A."/>
            <person name="Vashisth P."/>
            <person name="McNeill T.Z."/>
            <person name="Xiang Q."/>
            <person name="Sodergren E."/>
            <person name="Baca E."/>
            <person name="Weinstock G.M."/>
            <person name="Norris S.J."/>
            <person name="Fraser C.M."/>
            <person name="Paulsen I.T."/>
        </authorList>
    </citation>
    <scope>NUCLEOTIDE SEQUENCE [LARGE SCALE GENOMIC DNA]</scope>
    <source>
        <strain evidence="3">ATCC 35405 / DSM 14222 / CIP 103919 / JCM 8153 / KCTC 15104</strain>
    </source>
</reference>
<dbReference type="EMBL" id="AE017226">
    <property type="protein sequence ID" value="AAS12341.1"/>
    <property type="molecule type" value="Genomic_DNA"/>
</dbReference>
<dbReference type="KEGG" id="tde:TDE_1826"/>
<gene>
    <name evidence="2" type="ordered locus">TDE_1826</name>
</gene>
<accession>Q73LN6</accession>
<dbReference type="Pfam" id="PF01841">
    <property type="entry name" value="Transglut_core"/>
    <property type="match status" value="1"/>
</dbReference>
<proteinExistence type="predicted"/>
<dbReference type="RefSeq" id="WP_002681203.1">
    <property type="nucleotide sequence ID" value="NC_002967.9"/>
</dbReference>
<organism evidence="2 3">
    <name type="scientific">Treponema denticola (strain ATCC 35405 / DSM 14222 / CIP 103919 / JCM 8153 / KCTC 15104)</name>
    <dbReference type="NCBI Taxonomy" id="243275"/>
    <lineage>
        <taxon>Bacteria</taxon>
        <taxon>Pseudomonadati</taxon>
        <taxon>Spirochaetota</taxon>
        <taxon>Spirochaetia</taxon>
        <taxon>Spirochaetales</taxon>
        <taxon>Treponemataceae</taxon>
        <taxon>Treponema</taxon>
    </lineage>
</organism>
<dbReference type="InterPro" id="IPR002931">
    <property type="entry name" value="Transglutaminase-like"/>
</dbReference>
<dbReference type="PaxDb" id="243275-TDE_1826"/>
<dbReference type="OrthoDB" id="9787782at2"/>
<dbReference type="AlphaFoldDB" id="Q73LN6"/>
<dbReference type="HOGENOM" id="CLU_677817_0_0_12"/>
<protein>
    <recommendedName>
        <fullName evidence="1">Transglutaminase-like domain-containing protein</fullName>
    </recommendedName>
</protein>
<dbReference type="Proteomes" id="UP000008212">
    <property type="component" value="Chromosome"/>
</dbReference>
<dbReference type="SUPFAM" id="SSF54001">
    <property type="entry name" value="Cysteine proteinases"/>
    <property type="match status" value="1"/>
</dbReference>
<keyword evidence="3" id="KW-1185">Reference proteome</keyword>